<organism evidence="3 4">
    <name type="scientific">Halobellus rubicundus</name>
    <dbReference type="NCBI Taxonomy" id="2996466"/>
    <lineage>
        <taxon>Archaea</taxon>
        <taxon>Methanobacteriati</taxon>
        <taxon>Methanobacteriota</taxon>
        <taxon>Stenosarchaea group</taxon>
        <taxon>Halobacteria</taxon>
        <taxon>Halobacteriales</taxon>
        <taxon>Haloferacaceae</taxon>
        <taxon>Halobellus</taxon>
    </lineage>
</organism>
<evidence type="ECO:0000313" key="3">
    <source>
        <dbReference type="EMBL" id="MFA1611726.1"/>
    </source>
</evidence>
<accession>A0ABD5MI60</accession>
<dbReference type="InterPro" id="IPR006015">
    <property type="entry name" value="Universal_stress_UspA"/>
</dbReference>
<dbReference type="EMBL" id="JBGNYA010000001">
    <property type="protein sequence ID" value="MFA1611726.1"/>
    <property type="molecule type" value="Genomic_DNA"/>
</dbReference>
<keyword evidence="4" id="KW-1185">Reference proteome</keyword>
<comment type="similarity">
    <text evidence="1">Belongs to the universal stress protein A family.</text>
</comment>
<dbReference type="PANTHER" id="PTHR46268:SF6">
    <property type="entry name" value="UNIVERSAL STRESS PROTEIN UP12"/>
    <property type="match status" value="1"/>
</dbReference>
<dbReference type="Gene3D" id="3.40.50.12370">
    <property type="match status" value="1"/>
</dbReference>
<reference evidence="3 4" key="1">
    <citation type="submission" date="2024-08" db="EMBL/GenBank/DDBJ databases">
        <title>Halobellus sp. MBLA0158 whole genome sequence.</title>
        <authorList>
            <person name="Hwang C.Y."/>
            <person name="Cho E.-S."/>
            <person name="Seo M.-J."/>
        </authorList>
    </citation>
    <scope>NUCLEOTIDE SEQUENCE [LARGE SCALE GENOMIC DNA]</scope>
    <source>
        <strain evidence="3 4">MBLA0158</strain>
    </source>
</reference>
<sequence length="273" mass="29209">MYQVLVPIDGNEARARSQAEYALTLAERASDAAVTVLYVVPPDALETDAGVDFTEIGAAVTAAEYLEEHDVSVDRRVEGGKTIAEEILDVADDVDADELVLGGRKRSGVARVLLGSTVHDVFVSTERPVTITGREMSIERGSRRLVLPVDASAERVSHQVDYVTSFPDAPEDVEVTVLYVFPEQDYKGAPPHEFEDVDAAVETADALEDAGIDTERVAVGGGVARTIIDEAEERDATGIVMGGRKRSGVQKVLLGSITQDVMLSADRPVTLTG</sequence>
<evidence type="ECO:0000313" key="4">
    <source>
        <dbReference type="Proteomes" id="UP001570511"/>
    </source>
</evidence>
<dbReference type="AlphaFoldDB" id="A0ABD5MI60"/>
<evidence type="ECO:0000256" key="1">
    <source>
        <dbReference type="ARBA" id="ARBA00008791"/>
    </source>
</evidence>
<feature type="domain" description="UspA" evidence="2">
    <location>
        <begin position="3"/>
        <end position="131"/>
    </location>
</feature>
<dbReference type="CDD" id="cd00293">
    <property type="entry name" value="USP-like"/>
    <property type="match status" value="2"/>
</dbReference>
<evidence type="ECO:0000259" key="2">
    <source>
        <dbReference type="Pfam" id="PF00582"/>
    </source>
</evidence>
<dbReference type="PRINTS" id="PR01438">
    <property type="entry name" value="UNVRSLSTRESS"/>
</dbReference>
<dbReference type="Pfam" id="PF00582">
    <property type="entry name" value="Usp"/>
    <property type="match status" value="2"/>
</dbReference>
<dbReference type="PANTHER" id="PTHR46268">
    <property type="entry name" value="STRESS RESPONSE PROTEIN NHAX"/>
    <property type="match status" value="1"/>
</dbReference>
<dbReference type="RefSeq" id="WP_372390091.1">
    <property type="nucleotide sequence ID" value="NZ_JBGNYA010000001.1"/>
</dbReference>
<dbReference type="Gene3D" id="3.40.50.620">
    <property type="entry name" value="HUPs"/>
    <property type="match status" value="1"/>
</dbReference>
<name>A0ABD5MI60_9EURY</name>
<gene>
    <name evidence="3" type="ORF">OS889_12000</name>
</gene>
<feature type="domain" description="UspA" evidence="2">
    <location>
        <begin position="143"/>
        <end position="271"/>
    </location>
</feature>
<dbReference type="InterPro" id="IPR006016">
    <property type="entry name" value="UspA"/>
</dbReference>
<proteinExistence type="inferred from homology"/>
<protein>
    <submittedName>
        <fullName evidence="3">Universal stress protein</fullName>
    </submittedName>
</protein>
<comment type="caution">
    <text evidence="3">The sequence shown here is derived from an EMBL/GenBank/DDBJ whole genome shotgun (WGS) entry which is preliminary data.</text>
</comment>
<dbReference type="SUPFAM" id="SSF52402">
    <property type="entry name" value="Adenine nucleotide alpha hydrolases-like"/>
    <property type="match status" value="2"/>
</dbReference>
<dbReference type="Proteomes" id="UP001570511">
    <property type="component" value="Unassembled WGS sequence"/>
</dbReference>
<dbReference type="InterPro" id="IPR014729">
    <property type="entry name" value="Rossmann-like_a/b/a_fold"/>
</dbReference>